<comment type="caution">
    <text evidence="1">The sequence shown here is derived from an EMBL/GenBank/DDBJ whole genome shotgun (WGS) entry which is preliminary data.</text>
</comment>
<dbReference type="RefSeq" id="WP_201426834.1">
    <property type="nucleotide sequence ID" value="NZ_JAEQMG010000037.1"/>
</dbReference>
<protein>
    <submittedName>
        <fullName evidence="1">Uncharacterized protein</fullName>
    </submittedName>
</protein>
<keyword evidence="2" id="KW-1185">Reference proteome</keyword>
<reference evidence="1" key="1">
    <citation type="submission" date="2021-01" db="EMBL/GenBank/DDBJ databases">
        <title>Genome public.</title>
        <authorList>
            <person name="Liu C."/>
            <person name="Sun Q."/>
        </authorList>
    </citation>
    <scope>NUCLEOTIDE SEQUENCE</scope>
    <source>
        <strain evidence="1">M6</strain>
    </source>
</reference>
<dbReference type="Proteomes" id="UP000633365">
    <property type="component" value="Unassembled WGS sequence"/>
</dbReference>
<name>A0A934TYF5_9FIRM</name>
<evidence type="ECO:0000313" key="2">
    <source>
        <dbReference type="Proteomes" id="UP000633365"/>
    </source>
</evidence>
<organism evidence="1 2">
    <name type="scientific">Ruminococcus difficilis</name>
    <dbReference type="NCBI Taxonomy" id="2763069"/>
    <lineage>
        <taxon>Bacteria</taxon>
        <taxon>Bacillati</taxon>
        <taxon>Bacillota</taxon>
        <taxon>Clostridia</taxon>
        <taxon>Eubacteriales</taxon>
        <taxon>Oscillospiraceae</taxon>
        <taxon>Ruminococcus</taxon>
    </lineage>
</organism>
<dbReference type="AlphaFoldDB" id="A0A934TYF5"/>
<evidence type="ECO:0000313" key="1">
    <source>
        <dbReference type="EMBL" id="MBK6087525.1"/>
    </source>
</evidence>
<sequence>MNKQIAMQLAERYTSAIEKGIIKRDVLTNHGENFTGGGEKIALRNFRDYISSASYLFTEMLAKGV</sequence>
<accession>A0A934TYF5</accession>
<gene>
    <name evidence="1" type="ORF">JKK62_02475</name>
</gene>
<dbReference type="EMBL" id="JAEQMG010000037">
    <property type="protein sequence ID" value="MBK6087525.1"/>
    <property type="molecule type" value="Genomic_DNA"/>
</dbReference>
<proteinExistence type="predicted"/>